<proteinExistence type="predicted"/>
<evidence type="ECO:0000313" key="1">
    <source>
        <dbReference type="EMBL" id="CAG8793871.1"/>
    </source>
</evidence>
<accession>A0ACA9RHW0</accession>
<evidence type="ECO:0000313" key="2">
    <source>
        <dbReference type="Proteomes" id="UP000789366"/>
    </source>
</evidence>
<reference evidence="1" key="1">
    <citation type="submission" date="2021-06" db="EMBL/GenBank/DDBJ databases">
        <authorList>
            <person name="Kallberg Y."/>
            <person name="Tangrot J."/>
            <person name="Rosling A."/>
        </authorList>
    </citation>
    <scope>NUCLEOTIDE SEQUENCE</scope>
    <source>
        <strain evidence="1">28 12/20/2015</strain>
    </source>
</reference>
<protein>
    <submittedName>
        <fullName evidence="1">9992_t:CDS:1</fullName>
    </submittedName>
</protein>
<name>A0ACA9RHW0_9GLOM</name>
<dbReference type="Proteomes" id="UP000789366">
    <property type="component" value="Unassembled WGS sequence"/>
</dbReference>
<organism evidence="1 2">
    <name type="scientific">Cetraspora pellucida</name>
    <dbReference type="NCBI Taxonomy" id="1433469"/>
    <lineage>
        <taxon>Eukaryota</taxon>
        <taxon>Fungi</taxon>
        <taxon>Fungi incertae sedis</taxon>
        <taxon>Mucoromycota</taxon>
        <taxon>Glomeromycotina</taxon>
        <taxon>Glomeromycetes</taxon>
        <taxon>Diversisporales</taxon>
        <taxon>Gigasporaceae</taxon>
        <taxon>Cetraspora</taxon>
    </lineage>
</organism>
<keyword evidence="2" id="KW-1185">Reference proteome</keyword>
<sequence length="129" mass="14790">MSFSSPNEDDYSDLERRLNELKKSNNDIKTEEELAERLTSLFGRSTTFEAKEAVKDRTYELPAENVLNDDEIEQLLLSEENLLDDESLFSVTHQKKLDSIVSKFLGDDDESNRGDDVVASDLIRQIQDD</sequence>
<dbReference type="EMBL" id="CAJVPW010071891">
    <property type="protein sequence ID" value="CAG8793871.1"/>
    <property type="molecule type" value="Genomic_DNA"/>
</dbReference>
<feature type="non-terminal residue" evidence="1">
    <location>
        <position position="129"/>
    </location>
</feature>
<comment type="caution">
    <text evidence="1">The sequence shown here is derived from an EMBL/GenBank/DDBJ whole genome shotgun (WGS) entry which is preliminary data.</text>
</comment>
<gene>
    <name evidence="1" type="ORF">SPELUC_LOCUS17470</name>
</gene>